<gene>
    <name evidence="3" type="ORF">F7D62_01545</name>
</gene>
<dbReference type="Gene3D" id="3.90.550.10">
    <property type="entry name" value="Spore Coat Polysaccharide Biosynthesis Protein SpsA, Chain A"/>
    <property type="match status" value="1"/>
</dbReference>
<sequence>MNCLIIKMGGSGRRFGHAIPKQFTDIKGKPYFAYIFEDFQKVTQIDNFIVVTNPKYMDLTVKYAQDLLGDKLLGVIEGGDSNLKSTYNGVIFASKYLNDDDILLTHDITNSSVDSDAIKMVIEAAKQYGAATNGTEQVQTLFSKDEDNTITGTVPKCSVASGYTPEAYRMELIKSCFDKASEEDLENMTSPLAVIIDKGYKPKIVFSHALPLKLTYDKDMETFLKIHGLWNWI</sequence>
<evidence type="ECO:0000256" key="2">
    <source>
        <dbReference type="ARBA" id="ARBA00022695"/>
    </source>
</evidence>
<keyword evidence="1" id="KW-0808">Transferase</keyword>
<dbReference type="SUPFAM" id="SSF53448">
    <property type="entry name" value="Nucleotide-diphospho-sugar transferases"/>
    <property type="match status" value="1"/>
</dbReference>
<dbReference type="EMBL" id="VZBT01000013">
    <property type="protein sequence ID" value="MQO02820.1"/>
    <property type="molecule type" value="Genomic_DNA"/>
</dbReference>
<dbReference type="RefSeq" id="WP_153088297.1">
    <property type="nucleotide sequence ID" value="NZ_VZAO01000224.1"/>
</dbReference>
<dbReference type="GO" id="GO:0070567">
    <property type="term" value="F:cytidylyltransferase activity"/>
    <property type="evidence" value="ECO:0007669"/>
    <property type="project" value="InterPro"/>
</dbReference>
<dbReference type="InterPro" id="IPR029044">
    <property type="entry name" value="Nucleotide-diphossugar_trans"/>
</dbReference>
<dbReference type="PANTHER" id="PTHR43015:SF1">
    <property type="entry name" value="D-RIBITOL-5-PHOSPHATE CYTIDYLYLTRANSFERASE"/>
    <property type="match status" value="1"/>
</dbReference>
<keyword evidence="2" id="KW-0548">Nucleotidyltransferase</keyword>
<comment type="caution">
    <text evidence="3">The sequence shown here is derived from an EMBL/GenBank/DDBJ whole genome shotgun (WGS) entry which is preliminary data.</text>
</comment>
<evidence type="ECO:0008006" key="5">
    <source>
        <dbReference type="Google" id="ProtNLM"/>
    </source>
</evidence>
<proteinExistence type="predicted"/>
<evidence type="ECO:0000256" key="1">
    <source>
        <dbReference type="ARBA" id="ARBA00022679"/>
    </source>
</evidence>
<dbReference type="Pfam" id="PF01128">
    <property type="entry name" value="IspD"/>
    <property type="match status" value="1"/>
</dbReference>
<dbReference type="Proteomes" id="UP000390763">
    <property type="component" value="Unassembled WGS sequence"/>
</dbReference>
<dbReference type="GO" id="GO:0005829">
    <property type="term" value="C:cytosol"/>
    <property type="evidence" value="ECO:0007669"/>
    <property type="project" value="TreeGrafter"/>
</dbReference>
<name>A0AB35ZAC8_9BACT</name>
<evidence type="ECO:0000313" key="3">
    <source>
        <dbReference type="EMBL" id="MQO02820.1"/>
    </source>
</evidence>
<reference evidence="4" key="1">
    <citation type="submission" date="2019-09" db="EMBL/GenBank/DDBJ databases">
        <title>Distinct polysaccharide growth profiles of human intestinal Prevotella copri isolates.</title>
        <authorList>
            <person name="Fehlner-Peach H."/>
            <person name="Magnabosco C."/>
            <person name="Raghavan V."/>
            <person name="Scher J.U."/>
            <person name="Tett A."/>
            <person name="Cox L.M."/>
            <person name="Gottsegen C."/>
            <person name="Watters A."/>
            <person name="Wiltshire- Gordon J.D."/>
            <person name="Segata N."/>
            <person name="Bonneau R."/>
            <person name="Littman D.R."/>
        </authorList>
    </citation>
    <scope>NUCLEOTIDE SEQUENCE [LARGE SCALE GENOMIC DNA]</scope>
    <source>
        <strain evidence="4">iAK279</strain>
    </source>
</reference>
<dbReference type="AlphaFoldDB" id="A0AB35ZAC8"/>
<protein>
    <recommendedName>
        <fullName evidence="5">2-C-methyl-D-erythritol 4-phosphate cytidylyltransferase</fullName>
    </recommendedName>
</protein>
<evidence type="ECO:0000313" key="4">
    <source>
        <dbReference type="Proteomes" id="UP000390763"/>
    </source>
</evidence>
<dbReference type="PANTHER" id="PTHR43015">
    <property type="entry name" value="D-RIBITOL-5-PHOSPHATE CYTIDYLYLTRANSFERASE"/>
    <property type="match status" value="1"/>
</dbReference>
<organism evidence="3 4">
    <name type="scientific">Segatella copri</name>
    <dbReference type="NCBI Taxonomy" id="165179"/>
    <lineage>
        <taxon>Bacteria</taxon>
        <taxon>Pseudomonadati</taxon>
        <taxon>Bacteroidota</taxon>
        <taxon>Bacteroidia</taxon>
        <taxon>Bacteroidales</taxon>
        <taxon>Prevotellaceae</taxon>
        <taxon>Segatella</taxon>
    </lineage>
</organism>
<dbReference type="InterPro" id="IPR034683">
    <property type="entry name" value="IspD/TarI"/>
</dbReference>
<accession>A0AB35ZAC8</accession>